<feature type="region of interest" description="Disordered" evidence="2">
    <location>
        <begin position="52"/>
        <end position="103"/>
    </location>
</feature>
<keyword evidence="1" id="KW-0175">Coiled coil</keyword>
<sequence>SAALSDSRTTGDGTVVAKKLEEELKKRDALIERLHEENEKLFDRLTEKKASVTGSPMLAPSFQPSSPLSRESVNIQPQNTTRNGTSNNKVANSTHAPSSPLTAAAKNDGTVALVKSGSEIVKTTPAGEYLTTALNDFDPDQYEGHAAISDGANKLLMLVLAAVIKAGASREHEILAEIRDAVFSFIRKMEPKRVMDTMLVSRVRILYIRSLLARSPELQSIKVLPVECFLEKANAGRSRSSSRGNSPGRSPVQYVDEQIQGFKVNLKPEKKSKFSSVVLKIRGIDQVAAITY</sequence>
<name>A0A2K3LJ41_TRIPR</name>
<dbReference type="AlphaFoldDB" id="A0A2K3LJ41"/>
<accession>A0A2K3LJ41</accession>
<evidence type="ECO:0000256" key="1">
    <source>
        <dbReference type="SAM" id="Coils"/>
    </source>
</evidence>
<organism evidence="3 4">
    <name type="scientific">Trifolium pratense</name>
    <name type="common">Red clover</name>
    <dbReference type="NCBI Taxonomy" id="57577"/>
    <lineage>
        <taxon>Eukaryota</taxon>
        <taxon>Viridiplantae</taxon>
        <taxon>Streptophyta</taxon>
        <taxon>Embryophyta</taxon>
        <taxon>Tracheophyta</taxon>
        <taxon>Spermatophyta</taxon>
        <taxon>Magnoliopsida</taxon>
        <taxon>eudicotyledons</taxon>
        <taxon>Gunneridae</taxon>
        <taxon>Pentapetalae</taxon>
        <taxon>rosids</taxon>
        <taxon>fabids</taxon>
        <taxon>Fabales</taxon>
        <taxon>Fabaceae</taxon>
        <taxon>Papilionoideae</taxon>
        <taxon>50 kb inversion clade</taxon>
        <taxon>NPAAA clade</taxon>
        <taxon>Hologalegina</taxon>
        <taxon>IRL clade</taxon>
        <taxon>Trifolieae</taxon>
        <taxon>Trifolium</taxon>
    </lineage>
</organism>
<feature type="coiled-coil region" evidence="1">
    <location>
        <begin position="17"/>
        <end position="51"/>
    </location>
</feature>
<reference evidence="3 4" key="1">
    <citation type="journal article" date="2014" name="Am. J. Bot.">
        <title>Genome assembly and annotation for red clover (Trifolium pratense; Fabaceae).</title>
        <authorList>
            <person name="Istvanek J."/>
            <person name="Jaros M."/>
            <person name="Krenek A."/>
            <person name="Repkova J."/>
        </authorList>
    </citation>
    <scope>NUCLEOTIDE SEQUENCE [LARGE SCALE GENOMIC DNA]</scope>
    <source>
        <strain evidence="4">cv. Tatra</strain>
        <tissue evidence="3">Young leaves</tissue>
    </source>
</reference>
<dbReference type="Proteomes" id="UP000236291">
    <property type="component" value="Unassembled WGS sequence"/>
</dbReference>
<dbReference type="ExpressionAtlas" id="A0A2K3LJ41">
    <property type="expression patterns" value="baseline"/>
</dbReference>
<evidence type="ECO:0000313" key="4">
    <source>
        <dbReference type="Proteomes" id="UP000236291"/>
    </source>
</evidence>
<protein>
    <submittedName>
        <fullName evidence="3">Geminivirus rep-interacting motor</fullName>
    </submittedName>
</protein>
<reference evidence="3 4" key="2">
    <citation type="journal article" date="2017" name="Front. Plant Sci.">
        <title>Gene Classification and Mining of Molecular Markers Useful in Red Clover (Trifolium pratense) Breeding.</title>
        <authorList>
            <person name="Istvanek J."/>
            <person name="Dluhosova J."/>
            <person name="Dluhos P."/>
            <person name="Patkova L."/>
            <person name="Nedelnik J."/>
            <person name="Repkova J."/>
        </authorList>
    </citation>
    <scope>NUCLEOTIDE SEQUENCE [LARGE SCALE GENOMIC DNA]</scope>
    <source>
        <strain evidence="4">cv. Tatra</strain>
        <tissue evidence="3">Young leaves</tissue>
    </source>
</reference>
<proteinExistence type="predicted"/>
<evidence type="ECO:0000256" key="2">
    <source>
        <dbReference type="SAM" id="MobiDB-lite"/>
    </source>
</evidence>
<evidence type="ECO:0000313" key="3">
    <source>
        <dbReference type="EMBL" id="PNX78542.1"/>
    </source>
</evidence>
<dbReference type="EMBL" id="ASHM01034311">
    <property type="protein sequence ID" value="PNX78542.1"/>
    <property type="molecule type" value="Genomic_DNA"/>
</dbReference>
<dbReference type="STRING" id="57577.A0A2K3LJ41"/>
<gene>
    <name evidence="3" type="ORF">L195_g034520</name>
</gene>
<comment type="caution">
    <text evidence="3">The sequence shown here is derived from an EMBL/GenBank/DDBJ whole genome shotgun (WGS) entry which is preliminary data.</text>
</comment>
<feature type="compositionally biased region" description="Polar residues" evidence="2">
    <location>
        <begin position="62"/>
        <end position="101"/>
    </location>
</feature>
<feature type="non-terminal residue" evidence="3">
    <location>
        <position position="1"/>
    </location>
</feature>